<dbReference type="EMBL" id="RJVU01041021">
    <property type="protein sequence ID" value="ROL46061.1"/>
    <property type="molecule type" value="Genomic_DNA"/>
</dbReference>
<reference evidence="1 2" key="1">
    <citation type="submission" date="2018-10" db="EMBL/GenBank/DDBJ databases">
        <title>Genome assembly for a Yunnan-Guizhou Plateau 3E fish, Anabarilius grahami (Regan), and its evolutionary and genetic applications.</title>
        <authorList>
            <person name="Jiang W."/>
        </authorList>
    </citation>
    <scope>NUCLEOTIDE SEQUENCE [LARGE SCALE GENOMIC DNA]</scope>
    <source>
        <strain evidence="1">AG-KIZ</strain>
        <tissue evidence="1">Muscle</tissue>
    </source>
</reference>
<keyword evidence="2" id="KW-1185">Reference proteome</keyword>
<sequence length="244" mass="25999">MVSGPCRYPCEVLCNYQKMMHKSPTLVAEVELSRGAPVLVVYRLIRVSFEGENVRVPHTVANPDVGELDPKTTGEGGNVSDVTCHNKLLPSLFRFLLAIPSPALLSSPLDVLESKKWLHEGFLSSALSSLSSVISGIGREGVELCPGISPKRSMGSDTCLQSYTSHTDADGDVIVAAACGVCVCVWVDVSSVSPAQCPLRSQAGLDTAKAIQQRSRQGVDVTLSHCHCLARGLSNRSSTFTNSV</sequence>
<accession>A0A3N0YJK3</accession>
<protein>
    <submittedName>
        <fullName evidence="1">Uncharacterized protein</fullName>
    </submittedName>
</protein>
<comment type="caution">
    <text evidence="1">The sequence shown here is derived from an EMBL/GenBank/DDBJ whole genome shotgun (WGS) entry which is preliminary data.</text>
</comment>
<organism evidence="1 2">
    <name type="scientific">Anabarilius grahami</name>
    <name type="common">Kanglang fish</name>
    <name type="synonym">Barilius grahami</name>
    <dbReference type="NCBI Taxonomy" id="495550"/>
    <lineage>
        <taxon>Eukaryota</taxon>
        <taxon>Metazoa</taxon>
        <taxon>Chordata</taxon>
        <taxon>Craniata</taxon>
        <taxon>Vertebrata</taxon>
        <taxon>Euteleostomi</taxon>
        <taxon>Actinopterygii</taxon>
        <taxon>Neopterygii</taxon>
        <taxon>Teleostei</taxon>
        <taxon>Ostariophysi</taxon>
        <taxon>Cypriniformes</taxon>
        <taxon>Xenocyprididae</taxon>
        <taxon>Xenocypridinae</taxon>
        <taxon>Xenocypridinae incertae sedis</taxon>
        <taxon>Anabarilius</taxon>
    </lineage>
</organism>
<proteinExistence type="predicted"/>
<evidence type="ECO:0000313" key="2">
    <source>
        <dbReference type="Proteomes" id="UP000281406"/>
    </source>
</evidence>
<dbReference type="Proteomes" id="UP000281406">
    <property type="component" value="Unassembled WGS sequence"/>
</dbReference>
<name>A0A3N0YJK3_ANAGA</name>
<evidence type="ECO:0000313" key="1">
    <source>
        <dbReference type="EMBL" id="ROL46061.1"/>
    </source>
</evidence>
<dbReference type="AlphaFoldDB" id="A0A3N0YJK3"/>
<gene>
    <name evidence="1" type="ORF">DPX16_1968</name>
</gene>